<accession>A0A1X6PKV1</accession>
<reference evidence="1 2" key="1">
    <citation type="submission" date="2017-03" db="EMBL/GenBank/DDBJ databases">
        <title>WGS assembly of Porphyra umbilicalis.</title>
        <authorList>
            <person name="Brawley S.H."/>
            <person name="Blouin N.A."/>
            <person name="Ficko-Blean E."/>
            <person name="Wheeler G.L."/>
            <person name="Lohr M."/>
            <person name="Goodson H.V."/>
            <person name="Jenkins J.W."/>
            <person name="Blaby-Haas C.E."/>
            <person name="Helliwell K.E."/>
            <person name="Chan C."/>
            <person name="Marriage T."/>
            <person name="Bhattacharya D."/>
            <person name="Klein A.S."/>
            <person name="Badis Y."/>
            <person name="Brodie J."/>
            <person name="Cao Y."/>
            <person name="Collen J."/>
            <person name="Dittami S.M."/>
            <person name="Gachon C.M."/>
            <person name="Green B.R."/>
            <person name="Karpowicz S."/>
            <person name="Kim J.W."/>
            <person name="Kudahl U."/>
            <person name="Lin S."/>
            <person name="Michel G."/>
            <person name="Mittag M."/>
            <person name="Olson B.J."/>
            <person name="Pangilinan J."/>
            <person name="Peng Y."/>
            <person name="Qiu H."/>
            <person name="Shu S."/>
            <person name="Singer J.T."/>
            <person name="Smith A.G."/>
            <person name="Sprecher B.N."/>
            <person name="Wagner V."/>
            <person name="Wang W."/>
            <person name="Wang Z.-Y."/>
            <person name="Yan J."/>
            <person name="Yarish C."/>
            <person name="Zoeuner-Riek S."/>
            <person name="Zhuang Y."/>
            <person name="Zou Y."/>
            <person name="Lindquist E.A."/>
            <person name="Grimwood J."/>
            <person name="Barry K."/>
            <person name="Rokhsar D.S."/>
            <person name="Schmutz J."/>
            <person name="Stiller J.W."/>
            <person name="Grossman A.R."/>
            <person name="Prochnik S.E."/>
        </authorList>
    </citation>
    <scope>NUCLEOTIDE SEQUENCE [LARGE SCALE GENOMIC DNA]</scope>
    <source>
        <strain evidence="1">4086291</strain>
    </source>
</reference>
<protein>
    <recommendedName>
        <fullName evidence="3">HMG domain-containing protein</fullName>
    </recommendedName>
</protein>
<name>A0A1X6PKV1_PORUM</name>
<dbReference type="Proteomes" id="UP000218209">
    <property type="component" value="Unassembled WGS sequence"/>
</dbReference>
<gene>
    <name evidence="1" type="ORF">BU14_0014s0016</name>
</gene>
<evidence type="ECO:0000313" key="2">
    <source>
        <dbReference type="Proteomes" id="UP000218209"/>
    </source>
</evidence>
<dbReference type="AlphaFoldDB" id="A0A1X6PKV1"/>
<organism evidence="1 2">
    <name type="scientific">Porphyra umbilicalis</name>
    <name type="common">Purple laver</name>
    <name type="synonym">Red alga</name>
    <dbReference type="NCBI Taxonomy" id="2786"/>
    <lineage>
        <taxon>Eukaryota</taxon>
        <taxon>Rhodophyta</taxon>
        <taxon>Bangiophyceae</taxon>
        <taxon>Bangiales</taxon>
        <taxon>Bangiaceae</taxon>
        <taxon>Porphyra</taxon>
    </lineage>
</organism>
<evidence type="ECO:0000313" key="1">
    <source>
        <dbReference type="EMBL" id="OSX81462.1"/>
    </source>
</evidence>
<evidence type="ECO:0008006" key="3">
    <source>
        <dbReference type="Google" id="ProtNLM"/>
    </source>
</evidence>
<sequence length="707" mass="77015">MREWLCKSTNCLHARALLKALESLVLRYKEPTLYALLQRHPVLDNSSTPATSEKQVLYATKTQKKRGIFAGLCAGLWCAVSVRPRVGKKSAKKGHVMRAACTSLSCHEYWQCKHAKAVNDWCEEPRHAAELASGVGSPALVQDADVLLSQPLGWRQRPPLADGARVAAQAEADARFLDETRWRGARNLLPCQGEIDACARYDRIADQATDGGIPRLEGILYEATCFKCGAGYQAASTKYSGGILHTLRGRVSVSMHQWECACGMVVFFDGAQHGLFASTTQTVLTRTLVDVVSEMVFSGHSTLSSASSVLCFPLEVTKALPAGRNSLSWQTITAVIHRYSRTLIVPTSLFRCGRCYSSPLRPCKVVVQDGQVISVIKNQSEPLFKVTTDLSTTRMDVDMGCCLPSAAARSAVRKRTKAAAFDEPVRLTKEEYKALLSLRMAGLLAPEDQTAGSVCSHPAIVRWACGALFFSFFHVSAIVRRPGVGADGGDNGGSEADVDEPAINGAATVEQLRAAVAARRGTIVYECRAVDAAVDGSDDAATTRERWGVVRHFFHTFLAEPVVGAFAGLDRPAIKDLAQQLILFPTTSEWLSAATAVESVAIVWPFLRLVGKAEEADPLLLRAIGEMLLFSDGVDTLWETKWRFLTSPASLAFEADWKTTFVDRYNQWAALQPSAVMPSPLLSTSRFSTKRAVAQALETRTGHVFPD</sequence>
<dbReference type="EMBL" id="KV918761">
    <property type="protein sequence ID" value="OSX81462.1"/>
    <property type="molecule type" value="Genomic_DNA"/>
</dbReference>
<proteinExistence type="predicted"/>
<keyword evidence="2" id="KW-1185">Reference proteome</keyword>